<evidence type="ECO:0000313" key="8">
    <source>
        <dbReference type="Proteomes" id="UP001369082"/>
    </source>
</evidence>
<dbReference type="PANTHER" id="PTHR33317:SF4">
    <property type="entry name" value="POLYNUCLEOTIDYL TRANSFERASE, RIBONUCLEASE H-LIKE SUPERFAMILY PROTEIN"/>
    <property type="match status" value="1"/>
</dbReference>
<dbReference type="RefSeq" id="WP_341597315.1">
    <property type="nucleotide sequence ID" value="NZ_JBAKAZ010000019.1"/>
</dbReference>
<evidence type="ECO:0000256" key="3">
    <source>
        <dbReference type="ARBA" id="ARBA00022722"/>
    </source>
</evidence>
<dbReference type="SMART" id="SM00732">
    <property type="entry name" value="YqgFc"/>
    <property type="match status" value="1"/>
</dbReference>
<dbReference type="InterPro" id="IPR012337">
    <property type="entry name" value="RNaseH-like_sf"/>
</dbReference>
<dbReference type="SUPFAM" id="SSF53098">
    <property type="entry name" value="Ribonuclease H-like"/>
    <property type="match status" value="1"/>
</dbReference>
<keyword evidence="4 5" id="KW-0378">Hydrolase</keyword>
<gene>
    <name evidence="7" type="primary">ruvX</name>
    <name evidence="7" type="ORF">V6256_06770</name>
</gene>
<dbReference type="EMBL" id="JBAKAZ010000019">
    <property type="protein sequence ID" value="MEL0629306.1"/>
    <property type="molecule type" value="Genomic_DNA"/>
</dbReference>
<dbReference type="Proteomes" id="UP001369082">
    <property type="component" value="Unassembled WGS sequence"/>
</dbReference>
<evidence type="ECO:0000313" key="7">
    <source>
        <dbReference type="EMBL" id="MEL0629306.1"/>
    </source>
</evidence>
<dbReference type="HAMAP" id="MF_00651">
    <property type="entry name" value="Nuclease_YqgF"/>
    <property type="match status" value="1"/>
</dbReference>
<evidence type="ECO:0000256" key="4">
    <source>
        <dbReference type="ARBA" id="ARBA00022801"/>
    </source>
</evidence>
<evidence type="ECO:0000256" key="1">
    <source>
        <dbReference type="ARBA" id="ARBA00022490"/>
    </source>
</evidence>
<dbReference type="EC" id="3.1.-.-" evidence="5"/>
<reference evidence="7 8" key="1">
    <citation type="submission" date="2024-02" db="EMBL/GenBank/DDBJ databases">
        <title>Bacteria isolated from the canopy kelp, Nereocystis luetkeana.</title>
        <authorList>
            <person name="Pfister C.A."/>
            <person name="Younker I.T."/>
            <person name="Light S.H."/>
        </authorList>
    </citation>
    <scope>NUCLEOTIDE SEQUENCE [LARGE SCALE GENOMIC DNA]</scope>
    <source>
        <strain evidence="7 8">TI.1.05</strain>
    </source>
</reference>
<dbReference type="InterPro" id="IPR006641">
    <property type="entry name" value="YqgF/RNaseH-like_dom"/>
</dbReference>
<dbReference type="NCBIfam" id="TIGR00250">
    <property type="entry name" value="RNAse_H_YqgF"/>
    <property type="match status" value="1"/>
</dbReference>
<proteinExistence type="inferred from homology"/>
<accession>A0ABU9GPR3</accession>
<dbReference type="PANTHER" id="PTHR33317">
    <property type="entry name" value="POLYNUCLEOTIDYL TRANSFERASE, RIBONUCLEASE H-LIKE SUPERFAMILY PROTEIN"/>
    <property type="match status" value="1"/>
</dbReference>
<sequence length="148" mass="16178">MTSKTNTNKTPSSLLGFDFGTKSIGVATGQMITATAQPIAAIKANDGIPNWDTVEKVIKEWNPDLIVVGLPLNMDGTEQPITQRAKKFGNRLAGRFGAKVTFQDERLTTASAKEFIFERGGYKALEKGKVDSVSAALILESWMESYYQ</sequence>
<keyword evidence="2 5" id="KW-0690">Ribosome biogenesis</keyword>
<dbReference type="Gene3D" id="3.30.420.140">
    <property type="entry name" value="YqgF/RNase H-like domain"/>
    <property type="match status" value="1"/>
</dbReference>
<name>A0ABU9GPR3_9GAMM</name>
<comment type="similarity">
    <text evidence="5">Belongs to the YqgF HJR family.</text>
</comment>
<dbReference type="CDD" id="cd16964">
    <property type="entry name" value="YqgF"/>
    <property type="match status" value="1"/>
</dbReference>
<dbReference type="InterPro" id="IPR005227">
    <property type="entry name" value="YqgF"/>
</dbReference>
<keyword evidence="1 5" id="KW-0963">Cytoplasm</keyword>
<comment type="caution">
    <text evidence="7">The sequence shown here is derived from an EMBL/GenBank/DDBJ whole genome shotgun (WGS) entry which is preliminary data.</text>
</comment>
<organism evidence="7 8">
    <name type="scientific">Psychromonas aquatilis</name>
    <dbReference type="NCBI Taxonomy" id="2005072"/>
    <lineage>
        <taxon>Bacteria</taxon>
        <taxon>Pseudomonadati</taxon>
        <taxon>Pseudomonadota</taxon>
        <taxon>Gammaproteobacteria</taxon>
        <taxon>Alteromonadales</taxon>
        <taxon>Psychromonadaceae</taxon>
        <taxon>Psychromonas</taxon>
    </lineage>
</organism>
<comment type="subcellular location">
    <subcellularLocation>
        <location evidence="5">Cytoplasm</location>
    </subcellularLocation>
</comment>
<comment type="function">
    <text evidence="5">Could be a nuclease involved in processing of the 5'-end of pre-16S rRNA.</text>
</comment>
<evidence type="ECO:0000256" key="5">
    <source>
        <dbReference type="HAMAP-Rule" id="MF_00651"/>
    </source>
</evidence>
<protein>
    <recommendedName>
        <fullName evidence="5">Putative pre-16S rRNA nuclease</fullName>
        <ecNumber evidence="5">3.1.-.-</ecNumber>
    </recommendedName>
</protein>
<evidence type="ECO:0000259" key="6">
    <source>
        <dbReference type="SMART" id="SM00732"/>
    </source>
</evidence>
<keyword evidence="8" id="KW-1185">Reference proteome</keyword>
<evidence type="ECO:0000256" key="2">
    <source>
        <dbReference type="ARBA" id="ARBA00022517"/>
    </source>
</evidence>
<keyword evidence="3 5" id="KW-0540">Nuclease</keyword>
<feature type="domain" description="YqgF/RNase H-like" evidence="6">
    <location>
        <begin position="12"/>
        <end position="112"/>
    </location>
</feature>
<dbReference type="Pfam" id="PF03652">
    <property type="entry name" value="RuvX"/>
    <property type="match status" value="1"/>
</dbReference>
<dbReference type="InterPro" id="IPR037027">
    <property type="entry name" value="YqgF/RNaseH-like_dom_sf"/>
</dbReference>